<name>A0A914D2R7_9BILA</name>
<keyword evidence="1" id="KW-0812">Transmembrane</keyword>
<keyword evidence="1" id="KW-1133">Transmembrane helix</keyword>
<evidence type="ECO:0000313" key="2">
    <source>
        <dbReference type="Proteomes" id="UP000887540"/>
    </source>
</evidence>
<organism evidence="2 3">
    <name type="scientific">Acrobeloides nanus</name>
    <dbReference type="NCBI Taxonomy" id="290746"/>
    <lineage>
        <taxon>Eukaryota</taxon>
        <taxon>Metazoa</taxon>
        <taxon>Ecdysozoa</taxon>
        <taxon>Nematoda</taxon>
        <taxon>Chromadorea</taxon>
        <taxon>Rhabditida</taxon>
        <taxon>Tylenchina</taxon>
        <taxon>Cephalobomorpha</taxon>
        <taxon>Cephaloboidea</taxon>
        <taxon>Cephalobidae</taxon>
        <taxon>Acrobeloides</taxon>
    </lineage>
</organism>
<dbReference type="Proteomes" id="UP000887540">
    <property type="component" value="Unplaced"/>
</dbReference>
<keyword evidence="2" id="KW-1185">Reference proteome</keyword>
<evidence type="ECO:0000256" key="1">
    <source>
        <dbReference type="SAM" id="Phobius"/>
    </source>
</evidence>
<evidence type="ECO:0000313" key="3">
    <source>
        <dbReference type="WBParaSite" id="ACRNAN_scaffold1809.g26816.t1"/>
    </source>
</evidence>
<keyword evidence="1" id="KW-0472">Membrane</keyword>
<dbReference type="AlphaFoldDB" id="A0A914D2R7"/>
<dbReference type="WBParaSite" id="ACRNAN_scaffold1809.g26816.t1">
    <property type="protein sequence ID" value="ACRNAN_scaffold1809.g26816.t1"/>
    <property type="gene ID" value="ACRNAN_scaffold1809.g26816"/>
</dbReference>
<protein>
    <submittedName>
        <fullName evidence="3">Methyltransferase FkbM domain-containing protein</fullName>
    </submittedName>
</protein>
<proteinExistence type="predicted"/>
<feature type="transmembrane region" description="Helical" evidence="1">
    <location>
        <begin position="6"/>
        <end position="26"/>
    </location>
</feature>
<reference evidence="3" key="1">
    <citation type="submission" date="2022-11" db="UniProtKB">
        <authorList>
            <consortium name="WormBaseParasite"/>
        </authorList>
    </citation>
    <scope>IDENTIFICATION</scope>
</reference>
<accession>A0A914D2R7</accession>
<sequence>MLYFNSLLLLRLINIFLLCFILRELFGKFDLYDWTKCFDVTFRSSSVSNKTSELSWSDIDILSPPSLNNTILEAIRFHELLAKPSYKCKDRKNIGELSESFFVCFESELFDADINRSVLIVSGSSSDSGSLEKNLTSAKWTVFSLKESKFTQDILTGKVEGFYLPELVNDDDFPLVLNTKQLLLSIKFEEKPDAWKVVHSWYLLIYRMFYDYKYRTLGAESNGSCGRNLKHCLYRVSFVKVDIENVLEPPIFGMGSPIEERHRLINYLNILNKQTSCTPIAESKDEIPLSCLLKPQDSCLVVYFRNRLISQPEFISLTYPKCLIYLFYSQPTNISFPSSIKYISNGISSQLTEVQIVPGHSNEYWQLKPFDLLVQQIDTWQNINILSIDLDGSEWDVMATITSACQLLKRFNEIIFRFKVWKIEEGENYRRFYHQFLLLEDCGFEKQNVTSRNNSNFFLSFIQKLTKFA</sequence>